<sequence>MGKARRTTVLGWRWRRRDNPLRRHSDRAEAWVVLATWVLAAAGAIAAGLASALVIEDVMARSRAEGREVSAVLLETAPAALRDVSTGATYTHVRAKVRWTDGEGTVHIDRASVRAGADAGATATVWTDGNGHLIPTPMGPTEAEARAVLTGVGAAVGGGLAVLAGGRLVRLRIERRATELWAREWEKVGPRWGHRTG</sequence>
<keyword evidence="1" id="KW-0472">Membrane</keyword>
<name>A0ABT3V588_9ACTN</name>
<organism evidence="2 3">
    <name type="scientific">Streptomyces ortus</name>
    <dbReference type="NCBI Taxonomy" id="2867268"/>
    <lineage>
        <taxon>Bacteria</taxon>
        <taxon>Bacillati</taxon>
        <taxon>Actinomycetota</taxon>
        <taxon>Actinomycetes</taxon>
        <taxon>Kitasatosporales</taxon>
        <taxon>Streptomycetaceae</taxon>
        <taxon>Streptomyces</taxon>
    </lineage>
</organism>
<accession>A0ABT3V588</accession>
<dbReference type="PANTHER" id="PTHR42305">
    <property type="entry name" value="MEMBRANE PROTEIN RV1733C-RELATED"/>
    <property type="match status" value="1"/>
</dbReference>
<feature type="transmembrane region" description="Helical" evidence="1">
    <location>
        <begin position="147"/>
        <end position="166"/>
    </location>
</feature>
<evidence type="ECO:0000313" key="2">
    <source>
        <dbReference type="EMBL" id="MCX4234806.1"/>
    </source>
</evidence>
<evidence type="ECO:0000313" key="3">
    <source>
        <dbReference type="Proteomes" id="UP001165590"/>
    </source>
</evidence>
<comment type="caution">
    <text evidence="2">The sequence shown here is derived from an EMBL/GenBank/DDBJ whole genome shotgun (WGS) entry which is preliminary data.</text>
</comment>
<dbReference type="EMBL" id="JAIFZO010000002">
    <property type="protein sequence ID" value="MCX4234806.1"/>
    <property type="molecule type" value="Genomic_DNA"/>
</dbReference>
<feature type="transmembrane region" description="Helical" evidence="1">
    <location>
        <begin position="31"/>
        <end position="55"/>
    </location>
</feature>
<keyword evidence="1" id="KW-0812">Transmembrane</keyword>
<gene>
    <name evidence="2" type="ORF">K3769_18855</name>
</gene>
<protein>
    <recommendedName>
        <fullName evidence="4">Integral membrane protein</fullName>
    </recommendedName>
</protein>
<keyword evidence="3" id="KW-1185">Reference proteome</keyword>
<evidence type="ECO:0008006" key="4">
    <source>
        <dbReference type="Google" id="ProtNLM"/>
    </source>
</evidence>
<dbReference type="Proteomes" id="UP001165590">
    <property type="component" value="Unassembled WGS sequence"/>
</dbReference>
<evidence type="ECO:0000256" key="1">
    <source>
        <dbReference type="SAM" id="Phobius"/>
    </source>
</evidence>
<proteinExistence type="predicted"/>
<dbReference type="InterPro" id="IPR039708">
    <property type="entry name" value="MT1774/Rv1733c-like"/>
</dbReference>
<dbReference type="RefSeq" id="WP_267027574.1">
    <property type="nucleotide sequence ID" value="NZ_JAIFZO010000002.1"/>
</dbReference>
<dbReference type="PANTHER" id="PTHR42305:SF1">
    <property type="entry name" value="MEMBRANE PROTEIN RV1733C-RELATED"/>
    <property type="match status" value="1"/>
</dbReference>
<keyword evidence="1" id="KW-1133">Transmembrane helix</keyword>
<reference evidence="2" key="1">
    <citation type="journal article" date="2022" name="bioRxiv">
        <title>Discovery and biosynthetic assessment of Streptomyces ortus sp nov. isolated from a deep-sea sponge.</title>
        <authorList>
            <person name="Williams S.E."/>
        </authorList>
    </citation>
    <scope>NUCLEOTIDE SEQUENCE</scope>
    <source>
        <strain evidence="2">A15ISP2-DRY2</strain>
    </source>
</reference>